<evidence type="ECO:0000313" key="2">
    <source>
        <dbReference type="EMBL" id="NDJ17092.1"/>
    </source>
</evidence>
<proteinExistence type="predicted"/>
<accession>A0A8J7YYT6</accession>
<name>A0A8J7YYT6_9CYAN</name>
<dbReference type="Proteomes" id="UP000646053">
    <property type="component" value="Unassembled WGS sequence"/>
</dbReference>
<keyword evidence="3" id="KW-1185">Reference proteome</keyword>
<reference evidence="2" key="1">
    <citation type="submission" date="2019-12" db="EMBL/GenBank/DDBJ databases">
        <title>High-Quality draft genome sequences of three cyanobacteria isolated from the limestone walls of the Old Cathedral of Coimbra.</title>
        <authorList>
            <person name="Tiago I."/>
            <person name="Soares F."/>
            <person name="Portugal A."/>
        </authorList>
    </citation>
    <scope>NUCLEOTIDE SEQUENCE</scope>
    <source>
        <strain evidence="2">A</strain>
    </source>
</reference>
<dbReference type="EMBL" id="WVIE01000006">
    <property type="protein sequence ID" value="NDJ17092.1"/>
    <property type="molecule type" value="Genomic_DNA"/>
</dbReference>
<gene>
    <name evidence="2" type="ORF">GS601_07295</name>
</gene>
<dbReference type="RefSeq" id="WP_162422601.1">
    <property type="nucleotide sequence ID" value="NZ_WVIE01000006.1"/>
</dbReference>
<dbReference type="AlphaFoldDB" id="A0A8J7YYT6"/>
<feature type="coiled-coil region" evidence="1">
    <location>
        <begin position="1"/>
        <end position="35"/>
    </location>
</feature>
<organism evidence="2 3">
    <name type="scientific">Myxacorys almedinensis A</name>
    <dbReference type="NCBI Taxonomy" id="2690445"/>
    <lineage>
        <taxon>Bacteria</taxon>
        <taxon>Bacillati</taxon>
        <taxon>Cyanobacteriota</taxon>
        <taxon>Cyanophyceae</taxon>
        <taxon>Leptolyngbyales</taxon>
        <taxon>Leptolyngbyaceae</taxon>
        <taxon>Myxacorys</taxon>
        <taxon>Myxacorys almedinensis</taxon>
    </lineage>
</organism>
<keyword evidence="1" id="KW-0175">Coiled coil</keyword>
<protein>
    <submittedName>
        <fullName evidence="2">Uncharacterized protein</fullName>
    </submittedName>
</protein>
<sequence length="92" mass="10942">MAQDNNRLDRIEAALETMRQRMEEMQQRADQTQHRMDQEFDHQMQLNAELRTRQELQSQNITNLITVSENLLEAVQMMTSEFRQHRSDGHGA</sequence>
<evidence type="ECO:0000313" key="3">
    <source>
        <dbReference type="Proteomes" id="UP000646053"/>
    </source>
</evidence>
<comment type="caution">
    <text evidence="2">The sequence shown here is derived from an EMBL/GenBank/DDBJ whole genome shotgun (WGS) entry which is preliminary data.</text>
</comment>
<evidence type="ECO:0000256" key="1">
    <source>
        <dbReference type="SAM" id="Coils"/>
    </source>
</evidence>